<dbReference type="PANTHER" id="PTHR37489:SF1">
    <property type="entry name" value="DUF3500 DOMAIN-CONTAINING PROTEIN"/>
    <property type="match status" value="1"/>
</dbReference>
<evidence type="ECO:0000313" key="1">
    <source>
        <dbReference type="EMBL" id="KAF2751577.1"/>
    </source>
</evidence>
<protein>
    <recommendedName>
        <fullName evidence="3">DUF3500 domain-containing protein</fullName>
    </recommendedName>
</protein>
<dbReference type="Pfam" id="PF12006">
    <property type="entry name" value="DUF3500"/>
    <property type="match status" value="1"/>
</dbReference>
<dbReference type="PANTHER" id="PTHR37489">
    <property type="entry name" value="DUF3500 DOMAIN-CONTAINING PROTEIN"/>
    <property type="match status" value="1"/>
</dbReference>
<dbReference type="OrthoDB" id="4539697at2759"/>
<keyword evidence="2" id="KW-1185">Reference proteome</keyword>
<gene>
    <name evidence="1" type="ORF">M011DRAFT_119294</name>
</gene>
<evidence type="ECO:0000313" key="2">
    <source>
        <dbReference type="Proteomes" id="UP000799440"/>
    </source>
</evidence>
<dbReference type="AlphaFoldDB" id="A0A6A6VQT3"/>
<dbReference type="EMBL" id="MU006562">
    <property type="protein sequence ID" value="KAF2751577.1"/>
    <property type="molecule type" value="Genomic_DNA"/>
</dbReference>
<reference evidence="1" key="1">
    <citation type="journal article" date="2020" name="Stud. Mycol.">
        <title>101 Dothideomycetes genomes: a test case for predicting lifestyles and emergence of pathogens.</title>
        <authorList>
            <person name="Haridas S."/>
            <person name="Albert R."/>
            <person name="Binder M."/>
            <person name="Bloem J."/>
            <person name="Labutti K."/>
            <person name="Salamov A."/>
            <person name="Andreopoulos B."/>
            <person name="Baker S."/>
            <person name="Barry K."/>
            <person name="Bills G."/>
            <person name="Bluhm B."/>
            <person name="Cannon C."/>
            <person name="Castanera R."/>
            <person name="Culley D."/>
            <person name="Daum C."/>
            <person name="Ezra D."/>
            <person name="Gonzalez J."/>
            <person name="Henrissat B."/>
            <person name="Kuo A."/>
            <person name="Liang C."/>
            <person name="Lipzen A."/>
            <person name="Lutzoni F."/>
            <person name="Magnuson J."/>
            <person name="Mondo S."/>
            <person name="Nolan M."/>
            <person name="Ohm R."/>
            <person name="Pangilinan J."/>
            <person name="Park H.-J."/>
            <person name="Ramirez L."/>
            <person name="Alfaro M."/>
            <person name="Sun H."/>
            <person name="Tritt A."/>
            <person name="Yoshinaga Y."/>
            <person name="Zwiers L.-H."/>
            <person name="Turgeon B."/>
            <person name="Goodwin S."/>
            <person name="Spatafora J."/>
            <person name="Crous P."/>
            <person name="Grigoriev I."/>
        </authorList>
    </citation>
    <scope>NUCLEOTIDE SEQUENCE</scope>
    <source>
        <strain evidence="1">CBS 119925</strain>
    </source>
</reference>
<name>A0A6A6VQT3_9PLEO</name>
<sequence length="434" mass="49733">MARRNSFKEASEAFRAHIPDLTTPRFTTAAKQDVYEYAKFFQDNHAPPWLYDLTQAWAKLYEEPYKGVTTDGNVRDDLFQVQDEQLNIQAVVQTAEALLRKLDDKQRRKLSYPVDAKEWRAWSNPEIILRPFGLRLEELPEPIAEAILQIIKSSLSPAGYEKALAAMRINHFLGVIVKLPHIMNKFSYNFLLFGTPSTSPSSPWGWLLYGHHLCLSVFFKGPQIVISPTFTGAEPNIIDSGEWAGTAILHKEGNLGLRLMQSLTPEQQNKAQVYKLLKDPEMKQTGDLITDRWNKDDQRHLCGAFRDNRVVPYEGVSCSQLSPEQQKLVLDIVEEFVLYLPDQSRKLRLEQVKKHLDETYFSWIGGYGDEDAFYYRIQSPVIIVEFDHHSGVFLSNAEPMKFHTHTLVRTPNAGDYGQAIRSAEEKLHYCVAVT</sequence>
<dbReference type="Proteomes" id="UP000799440">
    <property type="component" value="Unassembled WGS sequence"/>
</dbReference>
<organism evidence="1 2">
    <name type="scientific">Sporormia fimetaria CBS 119925</name>
    <dbReference type="NCBI Taxonomy" id="1340428"/>
    <lineage>
        <taxon>Eukaryota</taxon>
        <taxon>Fungi</taxon>
        <taxon>Dikarya</taxon>
        <taxon>Ascomycota</taxon>
        <taxon>Pezizomycotina</taxon>
        <taxon>Dothideomycetes</taxon>
        <taxon>Pleosporomycetidae</taxon>
        <taxon>Pleosporales</taxon>
        <taxon>Sporormiaceae</taxon>
        <taxon>Sporormia</taxon>
    </lineage>
</organism>
<dbReference type="InterPro" id="IPR021889">
    <property type="entry name" value="DUF3500"/>
</dbReference>
<accession>A0A6A6VQT3</accession>
<proteinExistence type="predicted"/>
<evidence type="ECO:0008006" key="3">
    <source>
        <dbReference type="Google" id="ProtNLM"/>
    </source>
</evidence>